<protein>
    <submittedName>
        <fullName evidence="2">Uncharacterized protein</fullName>
    </submittedName>
</protein>
<sequence>MTKFDEKVTELLAKHPSLSKDEAIKILTEKNERKKQKRAEKTDRNNAKKARSETNRPDDV</sequence>
<dbReference type="Proteomes" id="UP000640333">
    <property type="component" value="Unassembled WGS sequence"/>
</dbReference>
<feature type="region of interest" description="Disordered" evidence="1">
    <location>
        <begin position="28"/>
        <end position="60"/>
    </location>
</feature>
<accession>A0A8J7K8W3</accession>
<dbReference type="AlphaFoldDB" id="A0A8J7K8W3"/>
<gene>
    <name evidence="2" type="ORF">IOQ59_19460</name>
</gene>
<dbReference type="EMBL" id="JADEYS010000027">
    <property type="protein sequence ID" value="MBE9399446.1"/>
    <property type="molecule type" value="Genomic_DNA"/>
</dbReference>
<reference evidence="2" key="1">
    <citation type="submission" date="2020-10" db="EMBL/GenBank/DDBJ databases">
        <title>Bacterium isolated from coastal waters sediment.</title>
        <authorList>
            <person name="Chen R.-J."/>
            <person name="Lu D.-C."/>
            <person name="Zhu K.-L."/>
            <person name="Du Z.-J."/>
        </authorList>
    </citation>
    <scope>NUCLEOTIDE SEQUENCE</scope>
    <source>
        <strain evidence="2">N1Y112</strain>
    </source>
</reference>
<proteinExistence type="predicted"/>
<evidence type="ECO:0000256" key="1">
    <source>
        <dbReference type="SAM" id="MobiDB-lite"/>
    </source>
</evidence>
<name>A0A8J7K8W3_9GAMM</name>
<keyword evidence="3" id="KW-1185">Reference proteome</keyword>
<feature type="compositionally biased region" description="Basic and acidic residues" evidence="1">
    <location>
        <begin position="39"/>
        <end position="60"/>
    </location>
</feature>
<evidence type="ECO:0000313" key="3">
    <source>
        <dbReference type="Proteomes" id="UP000640333"/>
    </source>
</evidence>
<evidence type="ECO:0000313" key="2">
    <source>
        <dbReference type="EMBL" id="MBE9399446.1"/>
    </source>
</evidence>
<organism evidence="2 3">
    <name type="scientific">Pontibacterium sinense</name>
    <dbReference type="NCBI Taxonomy" id="2781979"/>
    <lineage>
        <taxon>Bacteria</taxon>
        <taxon>Pseudomonadati</taxon>
        <taxon>Pseudomonadota</taxon>
        <taxon>Gammaproteobacteria</taxon>
        <taxon>Oceanospirillales</taxon>
        <taxon>Oceanospirillaceae</taxon>
        <taxon>Pontibacterium</taxon>
    </lineage>
</organism>
<dbReference type="RefSeq" id="WP_193955139.1">
    <property type="nucleotide sequence ID" value="NZ_JADEYS010000027.1"/>
</dbReference>
<comment type="caution">
    <text evidence="2">The sequence shown here is derived from an EMBL/GenBank/DDBJ whole genome shotgun (WGS) entry which is preliminary data.</text>
</comment>